<accession>A0A914WZB0</accession>
<proteinExistence type="predicted"/>
<protein>
    <submittedName>
        <fullName evidence="3">Uncharacterized protein</fullName>
    </submittedName>
</protein>
<name>A0A914WZB0_9BILA</name>
<sequence>MITGQNNFGNEWREGDEEEWDGEEEWDEEEERSDEPPPHMTDTLEYEEPTPDRSLSAALEPLAAPWTEISSDGVCLGRAVNGSKGRRKDWTAAEYSVRSRRQVDWLEARWTEFDSTTGLFTRLQCRR</sequence>
<evidence type="ECO:0000313" key="2">
    <source>
        <dbReference type="Proteomes" id="UP000887566"/>
    </source>
</evidence>
<feature type="compositionally biased region" description="Acidic residues" evidence="1">
    <location>
        <begin position="14"/>
        <end position="33"/>
    </location>
</feature>
<keyword evidence="2" id="KW-1185">Reference proteome</keyword>
<organism evidence="2 3">
    <name type="scientific">Plectus sambesii</name>
    <dbReference type="NCBI Taxonomy" id="2011161"/>
    <lineage>
        <taxon>Eukaryota</taxon>
        <taxon>Metazoa</taxon>
        <taxon>Ecdysozoa</taxon>
        <taxon>Nematoda</taxon>
        <taxon>Chromadorea</taxon>
        <taxon>Plectida</taxon>
        <taxon>Plectina</taxon>
        <taxon>Plectoidea</taxon>
        <taxon>Plectidae</taxon>
        <taxon>Plectus</taxon>
    </lineage>
</organism>
<evidence type="ECO:0000313" key="3">
    <source>
        <dbReference type="WBParaSite" id="PSAMB.scaffold584size46490.g7248.t1"/>
    </source>
</evidence>
<dbReference type="Proteomes" id="UP000887566">
    <property type="component" value="Unplaced"/>
</dbReference>
<evidence type="ECO:0000256" key="1">
    <source>
        <dbReference type="SAM" id="MobiDB-lite"/>
    </source>
</evidence>
<reference evidence="3" key="1">
    <citation type="submission" date="2022-11" db="UniProtKB">
        <authorList>
            <consortium name="WormBaseParasite"/>
        </authorList>
    </citation>
    <scope>IDENTIFICATION</scope>
</reference>
<dbReference type="AlphaFoldDB" id="A0A914WZB0"/>
<dbReference type="WBParaSite" id="PSAMB.scaffold584size46490.g7248.t1">
    <property type="protein sequence ID" value="PSAMB.scaffold584size46490.g7248.t1"/>
    <property type="gene ID" value="PSAMB.scaffold584size46490.g7248"/>
</dbReference>
<feature type="region of interest" description="Disordered" evidence="1">
    <location>
        <begin position="1"/>
        <end position="52"/>
    </location>
</feature>